<name>A0A931GTE0_9BACT</name>
<keyword evidence="3" id="KW-0418">Kinase</keyword>
<keyword evidence="3" id="KW-0808">Transferase</keyword>
<evidence type="ECO:0000313" key="3">
    <source>
        <dbReference type="EMBL" id="MBG9375431.1"/>
    </source>
</evidence>
<dbReference type="Pfam" id="PF06580">
    <property type="entry name" value="His_kinase"/>
    <property type="match status" value="1"/>
</dbReference>
<feature type="transmembrane region" description="Helical" evidence="1">
    <location>
        <begin position="110"/>
        <end position="134"/>
    </location>
</feature>
<organism evidence="3 4">
    <name type="scientific">Panacibacter microcysteis</name>
    <dbReference type="NCBI Taxonomy" id="2793269"/>
    <lineage>
        <taxon>Bacteria</taxon>
        <taxon>Pseudomonadati</taxon>
        <taxon>Bacteroidota</taxon>
        <taxon>Chitinophagia</taxon>
        <taxon>Chitinophagales</taxon>
        <taxon>Chitinophagaceae</taxon>
        <taxon>Panacibacter</taxon>
    </lineage>
</organism>
<feature type="domain" description="Signal transduction histidine kinase internal region" evidence="2">
    <location>
        <begin position="154"/>
        <end position="232"/>
    </location>
</feature>
<keyword evidence="1" id="KW-0472">Membrane</keyword>
<dbReference type="InterPro" id="IPR010559">
    <property type="entry name" value="Sig_transdc_His_kin_internal"/>
</dbReference>
<feature type="transmembrane region" description="Helical" evidence="1">
    <location>
        <begin position="70"/>
        <end position="98"/>
    </location>
</feature>
<feature type="transmembrane region" description="Helical" evidence="1">
    <location>
        <begin position="7"/>
        <end position="28"/>
    </location>
</feature>
<comment type="caution">
    <text evidence="3">The sequence shown here is derived from an EMBL/GenBank/DDBJ whole genome shotgun (WGS) entry which is preliminary data.</text>
</comment>
<dbReference type="GO" id="GO:0016020">
    <property type="term" value="C:membrane"/>
    <property type="evidence" value="ECO:0007669"/>
    <property type="project" value="InterPro"/>
</dbReference>
<dbReference type="AlphaFoldDB" id="A0A931GTE0"/>
<proteinExistence type="predicted"/>
<sequence>MINDKHIKAFLIPILGITIPLISGFYHYGNISAAEIIVANCYAILISFCVWQGGAWIIGRYRFLLSYNVLIKIVTLCFLTVLYGALVATLLSGIWLFFTEAHHHIDWSLLMRNTVAVCVAVVVFTLVYELMFLANEKENEQVRYQQLDHALTKAQLQVLKSELDPHFMYNALNSLSWLIQKDSQRAEDFITKLSEVYRYILLNKNKDHVTLAEEVDFIKRYFALLQVRYESKIKLTIDLGRHNLDAITILPCALQLLVENAIKHNAFSATEPLTIKITSNNDYIYVINKRKPFKPSLYSTKVGLSNLRERYQLVCNKPVTVELHNDYFMVSLPMLKSA</sequence>
<evidence type="ECO:0000313" key="4">
    <source>
        <dbReference type="Proteomes" id="UP000628448"/>
    </source>
</evidence>
<evidence type="ECO:0000259" key="2">
    <source>
        <dbReference type="Pfam" id="PF06580"/>
    </source>
</evidence>
<reference evidence="3" key="1">
    <citation type="submission" date="2020-11" db="EMBL/GenBank/DDBJ databases">
        <title>Bacterial whole genome sequence for Panacibacter sp. DH6.</title>
        <authorList>
            <person name="Le V."/>
            <person name="Ko S."/>
            <person name="Ahn C.-Y."/>
            <person name="Oh H.-M."/>
        </authorList>
    </citation>
    <scope>NUCLEOTIDE SEQUENCE</scope>
    <source>
        <strain evidence="3">DH6</strain>
    </source>
</reference>
<dbReference type="RefSeq" id="WP_196989484.1">
    <property type="nucleotide sequence ID" value="NZ_JADWYR010000001.1"/>
</dbReference>
<keyword evidence="1" id="KW-1133">Transmembrane helix</keyword>
<evidence type="ECO:0000256" key="1">
    <source>
        <dbReference type="SAM" id="Phobius"/>
    </source>
</evidence>
<gene>
    <name evidence="3" type="ORF">I5907_04250</name>
</gene>
<dbReference type="PANTHER" id="PTHR34220">
    <property type="entry name" value="SENSOR HISTIDINE KINASE YPDA"/>
    <property type="match status" value="1"/>
</dbReference>
<dbReference type="GO" id="GO:0000155">
    <property type="term" value="F:phosphorelay sensor kinase activity"/>
    <property type="evidence" value="ECO:0007669"/>
    <property type="project" value="InterPro"/>
</dbReference>
<dbReference type="EMBL" id="JADWYR010000001">
    <property type="protein sequence ID" value="MBG9375431.1"/>
    <property type="molecule type" value="Genomic_DNA"/>
</dbReference>
<dbReference type="PANTHER" id="PTHR34220:SF7">
    <property type="entry name" value="SENSOR HISTIDINE KINASE YPDA"/>
    <property type="match status" value="1"/>
</dbReference>
<keyword evidence="1" id="KW-0812">Transmembrane</keyword>
<dbReference type="Proteomes" id="UP000628448">
    <property type="component" value="Unassembled WGS sequence"/>
</dbReference>
<feature type="transmembrane region" description="Helical" evidence="1">
    <location>
        <begin position="34"/>
        <end position="58"/>
    </location>
</feature>
<dbReference type="InterPro" id="IPR050640">
    <property type="entry name" value="Bact_2-comp_sensor_kinase"/>
</dbReference>
<protein>
    <submittedName>
        <fullName evidence="3">Histidine kinase</fullName>
    </submittedName>
</protein>
<accession>A0A931GTE0</accession>
<keyword evidence="4" id="KW-1185">Reference proteome</keyword>